<proteinExistence type="predicted"/>
<evidence type="ECO:0000313" key="1">
    <source>
        <dbReference type="EMBL" id="MDI3385215.1"/>
    </source>
</evidence>
<dbReference type="EMBL" id="JASCIR010000002">
    <property type="protein sequence ID" value="MDI3385215.1"/>
    <property type="molecule type" value="Genomic_DNA"/>
</dbReference>
<comment type="caution">
    <text evidence="1">The sequence shown here is derived from an EMBL/GenBank/DDBJ whole genome shotgun (WGS) entry which is preliminary data.</text>
</comment>
<sequence>MSREHHSAASLVADLKPERARLELAAGEVVLSHAFDTSYRTLDEPTARMFRLLGLLPHYAINAAAAASTAGVGQGEASLLLRNVADAHLIRHQDEHHYRWHDLLRPYATELAKHLDAESPGGRGADLHVICLASGASPRGQASDSSTRTAAIRSAMSTALSTVCMESVMQAPS</sequence>
<name>A0ABT6RLN9_9ACTN</name>
<dbReference type="RefSeq" id="WP_282510138.1">
    <property type="nucleotide sequence ID" value="NZ_JASCIR010000002.1"/>
</dbReference>
<reference evidence="1 2" key="1">
    <citation type="submission" date="2023-05" db="EMBL/GenBank/DDBJ databases">
        <title>Draft genome sequence of Streptomyces sp. B-S-A8 isolated from a cave soil in Thailand.</title>
        <authorList>
            <person name="Chamroensaksri N."/>
            <person name="Muangham S."/>
        </authorList>
    </citation>
    <scope>NUCLEOTIDE SEQUENCE [LARGE SCALE GENOMIC DNA]</scope>
    <source>
        <strain evidence="1 2">B-S-A8</strain>
    </source>
</reference>
<keyword evidence="2" id="KW-1185">Reference proteome</keyword>
<accession>A0ABT6RLN9</accession>
<protein>
    <submittedName>
        <fullName evidence="1">Uncharacterized protein</fullName>
    </submittedName>
</protein>
<dbReference type="Proteomes" id="UP001224661">
    <property type="component" value="Unassembled WGS sequence"/>
</dbReference>
<organism evidence="1 2">
    <name type="scientific">Streptomyces solicavernae</name>
    <dbReference type="NCBI Taxonomy" id="3043614"/>
    <lineage>
        <taxon>Bacteria</taxon>
        <taxon>Bacillati</taxon>
        <taxon>Actinomycetota</taxon>
        <taxon>Actinomycetes</taxon>
        <taxon>Kitasatosporales</taxon>
        <taxon>Streptomycetaceae</taxon>
        <taxon>Streptomyces</taxon>
    </lineage>
</organism>
<gene>
    <name evidence="1" type="ORF">QIS99_03130</name>
</gene>
<evidence type="ECO:0000313" key="2">
    <source>
        <dbReference type="Proteomes" id="UP001224661"/>
    </source>
</evidence>